<dbReference type="GO" id="GO:0016082">
    <property type="term" value="P:synaptic vesicle priming"/>
    <property type="evidence" value="ECO:0007669"/>
    <property type="project" value="TreeGrafter"/>
</dbReference>
<evidence type="ECO:0000256" key="3">
    <source>
        <dbReference type="ARBA" id="ARBA00022737"/>
    </source>
</evidence>
<organism evidence="8 9">
    <name type="scientific">Knipowitschia caucasica</name>
    <name type="common">Caucasian dwarf goby</name>
    <name type="synonym">Pomatoschistus caucasicus</name>
    <dbReference type="NCBI Taxonomy" id="637954"/>
    <lineage>
        <taxon>Eukaryota</taxon>
        <taxon>Metazoa</taxon>
        <taxon>Chordata</taxon>
        <taxon>Craniata</taxon>
        <taxon>Vertebrata</taxon>
        <taxon>Euteleostomi</taxon>
        <taxon>Actinopterygii</taxon>
        <taxon>Neopterygii</taxon>
        <taxon>Teleostei</taxon>
        <taxon>Neoteleostei</taxon>
        <taxon>Acanthomorphata</taxon>
        <taxon>Gobiaria</taxon>
        <taxon>Gobiiformes</taxon>
        <taxon>Gobioidei</taxon>
        <taxon>Gobiidae</taxon>
        <taxon>Gobiinae</taxon>
        <taxon>Knipowitschia</taxon>
    </lineage>
</organism>
<dbReference type="SMART" id="SM01201">
    <property type="entry name" value="FerB"/>
    <property type="match status" value="1"/>
</dbReference>
<dbReference type="SUPFAM" id="SSF49562">
    <property type="entry name" value="C2 domain (Calcium/lipid-binding domain, CaLB)"/>
    <property type="match status" value="1"/>
</dbReference>
<dbReference type="Gene3D" id="2.60.40.150">
    <property type="entry name" value="C2 domain"/>
    <property type="match status" value="1"/>
</dbReference>
<dbReference type="Proteomes" id="UP001497482">
    <property type="component" value="Chromosome 17"/>
</dbReference>
<dbReference type="GO" id="GO:0048787">
    <property type="term" value="C:presynaptic active zone membrane"/>
    <property type="evidence" value="ECO:0007669"/>
    <property type="project" value="TreeGrafter"/>
</dbReference>
<evidence type="ECO:0000259" key="7">
    <source>
        <dbReference type="SMART" id="SM01201"/>
    </source>
</evidence>
<dbReference type="GO" id="GO:0005509">
    <property type="term" value="F:calcium ion binding"/>
    <property type="evidence" value="ECO:0007669"/>
    <property type="project" value="TreeGrafter"/>
</dbReference>
<proteinExistence type="predicted"/>
<keyword evidence="5" id="KW-0472">Membrane</keyword>
<keyword evidence="4" id="KW-1133">Transmembrane helix</keyword>
<gene>
    <name evidence="8" type="ORF">KC01_LOCUS17134</name>
</gene>
<evidence type="ECO:0000256" key="5">
    <source>
        <dbReference type="ARBA" id="ARBA00023136"/>
    </source>
</evidence>
<dbReference type="InterPro" id="IPR012561">
    <property type="entry name" value="Ferlin_B-domain"/>
</dbReference>
<dbReference type="PANTHER" id="PTHR12546:SF32">
    <property type="entry name" value="OTOFERLIN"/>
    <property type="match status" value="1"/>
</dbReference>
<evidence type="ECO:0000256" key="1">
    <source>
        <dbReference type="ARBA" id="ARBA00004370"/>
    </source>
</evidence>
<dbReference type="Pfam" id="PF08150">
    <property type="entry name" value="FerB"/>
    <property type="match status" value="1"/>
</dbReference>
<feature type="region of interest" description="Disordered" evidence="6">
    <location>
        <begin position="55"/>
        <end position="76"/>
    </location>
</feature>
<accession>A0AAV2KAY7</accession>
<dbReference type="GO" id="GO:0007009">
    <property type="term" value="P:plasma membrane organization"/>
    <property type="evidence" value="ECO:0007669"/>
    <property type="project" value="TreeGrafter"/>
</dbReference>
<dbReference type="AlphaFoldDB" id="A0AAV2KAY7"/>
<dbReference type="GO" id="GO:0030672">
    <property type="term" value="C:synaptic vesicle membrane"/>
    <property type="evidence" value="ECO:0007669"/>
    <property type="project" value="TreeGrafter"/>
</dbReference>
<evidence type="ECO:0000256" key="2">
    <source>
        <dbReference type="ARBA" id="ARBA00022692"/>
    </source>
</evidence>
<reference evidence="8 9" key="1">
    <citation type="submission" date="2024-04" db="EMBL/GenBank/DDBJ databases">
        <authorList>
            <person name="Waldvogel A.-M."/>
            <person name="Schoenle A."/>
        </authorList>
    </citation>
    <scope>NUCLEOTIDE SEQUENCE [LARGE SCALE GENOMIC DNA]</scope>
</reference>
<feature type="domain" description="Ferlin B-domain" evidence="7">
    <location>
        <begin position="234"/>
        <end position="310"/>
    </location>
</feature>
<feature type="region of interest" description="Disordered" evidence="6">
    <location>
        <begin position="1"/>
        <end position="42"/>
    </location>
</feature>
<comment type="subcellular location">
    <subcellularLocation>
        <location evidence="1">Membrane</location>
    </subcellularLocation>
</comment>
<keyword evidence="3" id="KW-0677">Repeat</keyword>
<keyword evidence="2" id="KW-0812">Transmembrane</keyword>
<dbReference type="InterPro" id="IPR035892">
    <property type="entry name" value="C2_domain_sf"/>
</dbReference>
<evidence type="ECO:0000256" key="4">
    <source>
        <dbReference type="ARBA" id="ARBA00022989"/>
    </source>
</evidence>
<protein>
    <recommendedName>
        <fullName evidence="7">Ferlin B-domain domain-containing protein</fullName>
    </recommendedName>
</protein>
<dbReference type="GO" id="GO:0035612">
    <property type="term" value="F:AP-2 adaptor complex binding"/>
    <property type="evidence" value="ECO:0007669"/>
    <property type="project" value="TreeGrafter"/>
</dbReference>
<feature type="compositionally biased region" description="Basic and acidic residues" evidence="6">
    <location>
        <begin position="33"/>
        <end position="42"/>
    </location>
</feature>
<evidence type="ECO:0000313" key="8">
    <source>
        <dbReference type="EMBL" id="CAL1587165.1"/>
    </source>
</evidence>
<sequence length="405" mass="45881">MERMYQQLPPNSGFGVDESISPESDSPPPLRPETTEKDVVAPKKIQYHEYLNRMKTSKDTSLTPVEEPETTDKDPMVLNYSQGMESFTRLVLEMMDVVSPLLQELVSDDTETHLYERLSQGLSAGKYQELKDQITRTVTENLAPRKGRRSSRSSRRRLAEAHIDRFVTLANKDVSQSGRTRLDRERLKACMREIDSMGQQAKQMRTQVKKNSLKDKLKVAQNFLQRLRFLVDEPQHSIPDVFVWMMSNNKRMAYARIPSKDLLHSVVDEEKGKDCGKVKAVFLKLPGKKGLGPAGWTVQAKLELYLWLGLSKQKKDFLSGLPNGFEEVKASKTTPALHAVPPVTLVYSMKQVFQLRAHMYQARSLFAADSSGLSDPFARVFFSTHSQVTEVSVCVVVLMPVCVVV</sequence>
<name>A0AAV2KAY7_KNICA</name>
<dbReference type="EMBL" id="OZ035839">
    <property type="protein sequence ID" value="CAL1587165.1"/>
    <property type="molecule type" value="Genomic_DNA"/>
</dbReference>
<dbReference type="PANTHER" id="PTHR12546">
    <property type="entry name" value="FER-1-LIKE"/>
    <property type="match status" value="1"/>
</dbReference>
<dbReference type="InterPro" id="IPR037721">
    <property type="entry name" value="Ferlin"/>
</dbReference>
<keyword evidence="9" id="KW-1185">Reference proteome</keyword>
<evidence type="ECO:0000256" key="6">
    <source>
        <dbReference type="SAM" id="MobiDB-lite"/>
    </source>
</evidence>
<evidence type="ECO:0000313" key="9">
    <source>
        <dbReference type="Proteomes" id="UP001497482"/>
    </source>
</evidence>